<evidence type="ECO:0000313" key="3">
    <source>
        <dbReference type="EMBL" id="THW12730.1"/>
    </source>
</evidence>
<evidence type="ECO:0000313" key="4">
    <source>
        <dbReference type="Proteomes" id="UP000308014"/>
    </source>
</evidence>
<feature type="transmembrane region" description="Helical" evidence="2">
    <location>
        <begin position="20"/>
        <end position="42"/>
    </location>
</feature>
<evidence type="ECO:0000256" key="2">
    <source>
        <dbReference type="SAM" id="Phobius"/>
    </source>
</evidence>
<keyword evidence="2" id="KW-1133">Transmembrane helix</keyword>
<proteinExistence type="predicted"/>
<accession>A0A4S8VQD0</accession>
<feature type="region of interest" description="Disordered" evidence="1">
    <location>
        <begin position="100"/>
        <end position="120"/>
    </location>
</feature>
<dbReference type="EMBL" id="QZAJ01000266">
    <property type="protein sequence ID" value="THW12730.1"/>
    <property type="molecule type" value="Genomic_DNA"/>
</dbReference>
<organism evidence="3 4">
    <name type="scientific">Aureobasidium pullulans</name>
    <name type="common">Black yeast</name>
    <name type="synonym">Pullularia pullulans</name>
    <dbReference type="NCBI Taxonomy" id="5580"/>
    <lineage>
        <taxon>Eukaryota</taxon>
        <taxon>Fungi</taxon>
        <taxon>Dikarya</taxon>
        <taxon>Ascomycota</taxon>
        <taxon>Pezizomycotina</taxon>
        <taxon>Dothideomycetes</taxon>
        <taxon>Dothideomycetidae</taxon>
        <taxon>Dothideales</taxon>
        <taxon>Saccotheciaceae</taxon>
        <taxon>Aureobasidium</taxon>
    </lineage>
</organism>
<name>A0A4S8VQD0_AURPU</name>
<keyword evidence="2" id="KW-0472">Membrane</keyword>
<gene>
    <name evidence="3" type="ORF">D6D24_06434</name>
</gene>
<keyword evidence="2" id="KW-0812">Transmembrane</keyword>
<protein>
    <submittedName>
        <fullName evidence="3">Uncharacterized protein</fullName>
    </submittedName>
</protein>
<reference evidence="3 4" key="1">
    <citation type="submission" date="2018-10" db="EMBL/GenBank/DDBJ databases">
        <title>Fifty Aureobasidium pullulans genomes reveal a recombining polyextremotolerant generalist.</title>
        <authorList>
            <person name="Gostincar C."/>
            <person name="Turk M."/>
            <person name="Zajc J."/>
            <person name="Gunde-Cimerman N."/>
        </authorList>
    </citation>
    <scope>NUCLEOTIDE SEQUENCE [LARGE SCALE GENOMIC DNA]</scope>
    <source>
        <strain evidence="3 4">EXF-11318</strain>
    </source>
</reference>
<dbReference type="Proteomes" id="UP000308014">
    <property type="component" value="Unassembled WGS sequence"/>
</dbReference>
<sequence length="177" mass="19369">MSIMASGSTKSHGLSKSARSGIIAAVVIIVGLFLLLIVWFLWRNRKLKYTESLADANAEEGIRSWPTKWPTRKTAGADASSRNATYRHGEAVELAPPSYDVAQPLPTYEPPQSNQGRPESYELATMPRGHETIRQAGRMGQILQVKAVAPQSTSPQHPPNELVVNILLDVSDIELVV</sequence>
<evidence type="ECO:0000256" key="1">
    <source>
        <dbReference type="SAM" id="MobiDB-lite"/>
    </source>
</evidence>
<comment type="caution">
    <text evidence="3">The sequence shown here is derived from an EMBL/GenBank/DDBJ whole genome shotgun (WGS) entry which is preliminary data.</text>
</comment>
<dbReference type="AlphaFoldDB" id="A0A4S8VQD0"/>